<dbReference type="RefSeq" id="WP_119831175.1">
    <property type="nucleotide sequence ID" value="NZ_QYUL01000002.1"/>
</dbReference>
<dbReference type="Proteomes" id="UP000283458">
    <property type="component" value="Unassembled WGS sequence"/>
</dbReference>
<evidence type="ECO:0000313" key="4">
    <source>
        <dbReference type="Proteomes" id="UP000283458"/>
    </source>
</evidence>
<dbReference type="EMBL" id="QYUL01000002">
    <property type="protein sequence ID" value="RJF81086.1"/>
    <property type="molecule type" value="Genomic_DNA"/>
</dbReference>
<feature type="signal peptide" evidence="2">
    <location>
        <begin position="1"/>
        <end position="20"/>
    </location>
</feature>
<gene>
    <name evidence="3" type="ORF">D3877_12735</name>
</gene>
<dbReference type="AlphaFoldDB" id="A0A418VV98"/>
<dbReference type="Pfam" id="PF12915">
    <property type="entry name" value="DUF3833"/>
    <property type="match status" value="1"/>
</dbReference>
<reference evidence="3 4" key="1">
    <citation type="submission" date="2018-09" db="EMBL/GenBank/DDBJ databases">
        <authorList>
            <person name="Zhu H."/>
        </authorList>
    </citation>
    <scope>NUCLEOTIDE SEQUENCE [LARGE SCALE GENOMIC DNA]</scope>
    <source>
        <strain evidence="3 4">K2W22B-5</strain>
    </source>
</reference>
<organism evidence="3 4">
    <name type="scientific">Azospirillum cavernae</name>
    <dbReference type="NCBI Taxonomy" id="2320860"/>
    <lineage>
        <taxon>Bacteria</taxon>
        <taxon>Pseudomonadati</taxon>
        <taxon>Pseudomonadota</taxon>
        <taxon>Alphaproteobacteria</taxon>
        <taxon>Rhodospirillales</taxon>
        <taxon>Azospirillaceae</taxon>
        <taxon>Azospirillum</taxon>
    </lineage>
</organism>
<comment type="caution">
    <text evidence="3">The sequence shown here is derived from an EMBL/GenBank/DDBJ whole genome shotgun (WGS) entry which is preliminary data.</text>
</comment>
<accession>A0A418VV98</accession>
<keyword evidence="4" id="KW-1185">Reference proteome</keyword>
<evidence type="ECO:0000256" key="2">
    <source>
        <dbReference type="SAM" id="SignalP"/>
    </source>
</evidence>
<name>A0A418VV98_9PROT</name>
<sequence length="206" mass="23093">MLTRLLPSRLLLTAAALLFALNGCSSMKVQDFADQKPVLKIEEYFAGRTKAWGIFEDRFGTLRRSFTVTIDGAWDGRELILDENFLYSDGEKDRRVWRILKTADGRYEGRADDVIGTAIGESAGNALSWNYELMMKVGDGAWRVRFDDWMWLQPGGALINRANVYRWGLWIGTVSLFFQPEGRGVIPTSAPPPLNPSADKRQAAAG</sequence>
<keyword evidence="2" id="KW-0732">Signal</keyword>
<dbReference type="OrthoDB" id="5296954at2"/>
<evidence type="ECO:0000313" key="3">
    <source>
        <dbReference type="EMBL" id="RJF81086.1"/>
    </source>
</evidence>
<feature type="chain" id="PRO_5019208954" evidence="2">
    <location>
        <begin position="21"/>
        <end position="206"/>
    </location>
</feature>
<dbReference type="InterPro" id="IPR024409">
    <property type="entry name" value="DUF3833"/>
</dbReference>
<protein>
    <submittedName>
        <fullName evidence="3">DUF3833 domain-containing protein</fullName>
    </submittedName>
</protein>
<feature type="region of interest" description="Disordered" evidence="1">
    <location>
        <begin position="187"/>
        <end position="206"/>
    </location>
</feature>
<evidence type="ECO:0000256" key="1">
    <source>
        <dbReference type="SAM" id="MobiDB-lite"/>
    </source>
</evidence>
<proteinExistence type="predicted"/>